<proteinExistence type="predicted"/>
<protein>
    <submittedName>
        <fullName evidence="1">Uncharacterized protein</fullName>
    </submittedName>
</protein>
<accession>A0A2C9LFR6</accession>
<reference evidence="2" key="1">
    <citation type="journal article" date="2004" name="J. Parasitol.">
        <title>The mitochondrial genome of Biomphalaria glabrata (Gastropoda: Basommatophora), intermediate host of Schistosoma mansoni.</title>
        <authorList>
            <person name="DeJong R.J."/>
            <person name="Emery A.M."/>
            <person name="Adema C.M."/>
        </authorList>
    </citation>
    <scope>NUCLEOTIDE SEQUENCE</scope>
    <source>
        <strain evidence="2">BB02</strain>
    </source>
</reference>
<name>A0A2C9LFR6_BIOGL</name>
<dbReference type="OrthoDB" id="6151579at2759"/>
<dbReference type="EnsemblMetazoa" id="BGLB030508-RA">
    <property type="protein sequence ID" value="BGLB030508-PA"/>
    <property type="gene ID" value="BGLB030508"/>
</dbReference>
<evidence type="ECO:0000313" key="2">
    <source>
        <dbReference type="EnsemblMetazoa" id="BGLB030508-PD"/>
    </source>
</evidence>
<dbReference type="AlphaFoldDB" id="A0A2C9LFR6"/>
<evidence type="ECO:0000313" key="3">
    <source>
        <dbReference type="Proteomes" id="UP000076420"/>
    </source>
</evidence>
<reference evidence="2" key="2">
    <citation type="submission" date="2013-03" db="EMBL/GenBank/DDBJ databases">
        <title>Sequence assembly of the Biomphalaria glabrata genome version 4.3.</title>
        <authorList>
            <person name="Warren W."/>
            <person name="Wilson R.K."/>
            <person name="Hillier L.W."/>
            <person name="Minx P."/>
        </authorList>
    </citation>
    <scope>NUCLEOTIDE SEQUENCE</scope>
    <source>
        <strain evidence="2">BB02</strain>
    </source>
</reference>
<dbReference type="RefSeq" id="XP_013069193.2">
    <property type="nucleotide sequence ID" value="XM_013213739.2"/>
</dbReference>
<dbReference type="VEuPathDB" id="VectorBase:BGLAX_028654"/>
<gene>
    <name evidence="1" type="primary">106056851</name>
</gene>
<dbReference type="EnsemblMetazoa" id="BGLB030508-RC">
    <property type="protein sequence ID" value="BGLB030508-PC"/>
    <property type="gene ID" value="BGLB030508"/>
</dbReference>
<dbReference type="EnsemblMetazoa" id="BGLB030508-RB">
    <property type="protein sequence ID" value="BGLB030508-PB"/>
    <property type="gene ID" value="BGLB030508"/>
</dbReference>
<sequence>MEVNMPTADKNALIQQQQALFKKNLLKNSLNYKLKKHQSNCMRLKEEPTRTVSTTSTSLHLLDDNLATVQHWPEMQNKDSIESNSKDLSTCHPSSAVFGQTETSVVLPSQRNEDAMLCQDNATVKSYNHAIATHRSKSNFEDLNIDNFVDSVDRVKVKKRNGVFEPFNKNHTRIQKVSYPLCRRQPSGRHYKTFILTGETITEIQVNSDGRKSSDKSKRVDKLIDETVHQEKNDFVDIDDELAFRRPEYIPSKRDINSVGLTWRFPAIDQETTKRELKKPVWSWLVTQDNYCNKICEKKNLQNQVLDLKGRHSKDIHPVATAMNRQGISTTRVKWAVPPCRASTVDVSRLIMGRLELIKRPMTCLIND</sequence>
<reference evidence="1" key="3">
    <citation type="submission" date="2020-05" db="UniProtKB">
        <authorList>
            <consortium name="EnsemblMetazoa"/>
        </authorList>
    </citation>
    <scope>IDENTIFICATION</scope>
    <source>
        <strain evidence="1">BB02</strain>
    </source>
</reference>
<dbReference type="EnsemblMetazoa" id="BGLB030508-RD">
    <property type="protein sequence ID" value="BGLB030508-PD"/>
    <property type="gene ID" value="BGLB030508"/>
</dbReference>
<organism evidence="1 3">
    <name type="scientific">Biomphalaria glabrata</name>
    <name type="common">Bloodfluke planorb</name>
    <name type="synonym">Freshwater snail</name>
    <dbReference type="NCBI Taxonomy" id="6526"/>
    <lineage>
        <taxon>Eukaryota</taxon>
        <taxon>Metazoa</taxon>
        <taxon>Spiralia</taxon>
        <taxon>Lophotrochozoa</taxon>
        <taxon>Mollusca</taxon>
        <taxon>Gastropoda</taxon>
        <taxon>Heterobranchia</taxon>
        <taxon>Euthyneura</taxon>
        <taxon>Panpulmonata</taxon>
        <taxon>Hygrophila</taxon>
        <taxon>Lymnaeoidea</taxon>
        <taxon>Planorbidae</taxon>
        <taxon>Biomphalaria</taxon>
    </lineage>
</organism>
<dbReference type="VEuPathDB" id="VectorBase:BGLB030508"/>
<dbReference type="RefSeq" id="XP_013069191.2">
    <property type="nucleotide sequence ID" value="XM_013213737.2"/>
</dbReference>
<evidence type="ECO:0000313" key="1">
    <source>
        <dbReference type="EnsemblMetazoa" id="BGLB030508-PC"/>
    </source>
</evidence>
<dbReference type="Proteomes" id="UP000076420">
    <property type="component" value="Unassembled WGS sequence"/>
</dbReference>
<dbReference type="KEGG" id="bgt:106056851"/>
<dbReference type="RefSeq" id="XP_013069190.2">
    <property type="nucleotide sequence ID" value="XM_013213736.2"/>
</dbReference>